<keyword evidence="1" id="KW-1133">Transmembrane helix</keyword>
<keyword evidence="1" id="KW-0472">Membrane</keyword>
<feature type="domain" description="Rhodanese" evidence="2">
    <location>
        <begin position="45"/>
        <end position="129"/>
    </location>
</feature>
<dbReference type="EMBL" id="RHHS01000020">
    <property type="protein sequence ID" value="RNB57922.1"/>
    <property type="molecule type" value="Genomic_DNA"/>
</dbReference>
<accession>A0A3M8B3P3</accession>
<proteinExistence type="predicted"/>
<evidence type="ECO:0000256" key="1">
    <source>
        <dbReference type="SAM" id="Phobius"/>
    </source>
</evidence>
<keyword evidence="4" id="KW-1185">Reference proteome</keyword>
<dbReference type="Proteomes" id="UP000268829">
    <property type="component" value="Unassembled WGS sequence"/>
</dbReference>
<comment type="caution">
    <text evidence="3">The sequence shown here is derived from an EMBL/GenBank/DDBJ whole genome shotgun (WGS) entry which is preliminary data.</text>
</comment>
<evidence type="ECO:0000313" key="4">
    <source>
        <dbReference type="Proteomes" id="UP000268829"/>
    </source>
</evidence>
<dbReference type="InterPro" id="IPR001763">
    <property type="entry name" value="Rhodanese-like_dom"/>
</dbReference>
<keyword evidence="1" id="KW-0812">Transmembrane</keyword>
<dbReference type="Gene3D" id="3.40.250.10">
    <property type="entry name" value="Rhodanese-like domain"/>
    <property type="match status" value="1"/>
</dbReference>
<dbReference type="InterPro" id="IPR036873">
    <property type="entry name" value="Rhodanese-like_dom_sf"/>
</dbReference>
<dbReference type="SMART" id="SM00450">
    <property type="entry name" value="RHOD"/>
    <property type="match status" value="1"/>
</dbReference>
<dbReference type="PROSITE" id="PS50206">
    <property type="entry name" value="RHODANESE_3"/>
    <property type="match status" value="1"/>
</dbReference>
<reference evidence="3 4" key="1">
    <citation type="submission" date="2018-10" db="EMBL/GenBank/DDBJ databases">
        <title>Phylogenomics of Brevibacillus.</title>
        <authorList>
            <person name="Dunlap C."/>
        </authorList>
    </citation>
    <scope>NUCLEOTIDE SEQUENCE [LARGE SCALE GENOMIC DNA]</scope>
    <source>
        <strain evidence="3 4">DSM 100115</strain>
    </source>
</reference>
<dbReference type="PANTHER" id="PTHR43031:SF1">
    <property type="entry name" value="PYRIDINE NUCLEOTIDE-DISULPHIDE OXIDOREDUCTASE"/>
    <property type="match status" value="1"/>
</dbReference>
<evidence type="ECO:0000313" key="3">
    <source>
        <dbReference type="EMBL" id="RNB57922.1"/>
    </source>
</evidence>
<name>A0A3M8B3P3_9BACL</name>
<dbReference type="Pfam" id="PF00581">
    <property type="entry name" value="Rhodanese"/>
    <property type="match status" value="1"/>
</dbReference>
<evidence type="ECO:0000259" key="2">
    <source>
        <dbReference type="PROSITE" id="PS50206"/>
    </source>
</evidence>
<dbReference type="SUPFAM" id="SSF52821">
    <property type="entry name" value="Rhodanese/Cell cycle control phosphatase"/>
    <property type="match status" value="1"/>
</dbReference>
<dbReference type="OrthoDB" id="9800872at2"/>
<gene>
    <name evidence="3" type="ORF">EDM57_09410</name>
</gene>
<sequence length="130" mass="14809">MKKVWLVSLVALVAAVSIFVMYLFNMQEKTLQVISSETLTEMLEKKMDMVIVDLREPELFAKGRIPTAINIPFVDIKTKYTSIPKDKKIVFVCHTGRMGTESGNFLLQNGYKDVYNLEGGMAKWKGQIEQ</sequence>
<dbReference type="InterPro" id="IPR050229">
    <property type="entry name" value="GlpE_sulfurtransferase"/>
</dbReference>
<dbReference type="PANTHER" id="PTHR43031">
    <property type="entry name" value="FAD-DEPENDENT OXIDOREDUCTASE"/>
    <property type="match status" value="1"/>
</dbReference>
<feature type="transmembrane region" description="Helical" evidence="1">
    <location>
        <begin position="6"/>
        <end position="24"/>
    </location>
</feature>
<protein>
    <submittedName>
        <fullName evidence="3">Rhodanese-like domain-containing protein</fullName>
    </submittedName>
</protein>
<dbReference type="CDD" id="cd00158">
    <property type="entry name" value="RHOD"/>
    <property type="match status" value="1"/>
</dbReference>
<dbReference type="AlphaFoldDB" id="A0A3M8B3P3"/>
<dbReference type="RefSeq" id="WP_122904513.1">
    <property type="nucleotide sequence ID" value="NZ_RHHS01000020.1"/>
</dbReference>
<organism evidence="3 4">
    <name type="scientific">Brevibacillus gelatini</name>
    <dbReference type="NCBI Taxonomy" id="1655277"/>
    <lineage>
        <taxon>Bacteria</taxon>
        <taxon>Bacillati</taxon>
        <taxon>Bacillota</taxon>
        <taxon>Bacilli</taxon>
        <taxon>Bacillales</taxon>
        <taxon>Paenibacillaceae</taxon>
        <taxon>Brevibacillus</taxon>
    </lineage>
</organism>